<gene>
    <name evidence="2" type="ORF">UFOVP2_27</name>
</gene>
<organism evidence="2">
    <name type="scientific">uncultured Caudovirales phage</name>
    <dbReference type="NCBI Taxonomy" id="2100421"/>
    <lineage>
        <taxon>Viruses</taxon>
        <taxon>Duplodnaviria</taxon>
        <taxon>Heunggongvirae</taxon>
        <taxon>Uroviricota</taxon>
        <taxon>Caudoviricetes</taxon>
        <taxon>Peduoviridae</taxon>
        <taxon>Maltschvirus</taxon>
        <taxon>Maltschvirus maltsch</taxon>
    </lineage>
</organism>
<evidence type="ECO:0000256" key="1">
    <source>
        <dbReference type="SAM" id="Phobius"/>
    </source>
</evidence>
<evidence type="ECO:0000313" key="2">
    <source>
        <dbReference type="EMBL" id="CAB4120849.1"/>
    </source>
</evidence>
<sequence length="99" mass="10034">MLIQVSPKLASDSRSTSCDFAPLLVAGLSITSATVSVSLYSGTDTSPPTFTTSLSGGSVVYVNETAGVAGNIYLVKVLGVATTPVPAITYLLAVLPDQP</sequence>
<reference evidence="2" key="1">
    <citation type="submission" date="2020-04" db="EMBL/GenBank/DDBJ databases">
        <authorList>
            <person name="Chiriac C."/>
            <person name="Salcher M."/>
            <person name="Ghai R."/>
            <person name="Kavagutti S V."/>
        </authorList>
    </citation>
    <scope>NUCLEOTIDE SEQUENCE</scope>
</reference>
<keyword evidence="1" id="KW-1133">Transmembrane helix</keyword>
<keyword evidence="1" id="KW-0472">Membrane</keyword>
<name>A0A6J5KKW3_9CAUD</name>
<feature type="transmembrane region" description="Helical" evidence="1">
    <location>
        <begin position="20"/>
        <end position="40"/>
    </location>
</feature>
<accession>A0A6J5KKW3</accession>
<proteinExistence type="predicted"/>
<keyword evidence="1" id="KW-0812">Transmembrane</keyword>
<dbReference type="EMBL" id="LR796138">
    <property type="protein sequence ID" value="CAB4120849.1"/>
    <property type="molecule type" value="Genomic_DNA"/>
</dbReference>
<protein>
    <submittedName>
        <fullName evidence="2">Uncharacterized protein</fullName>
    </submittedName>
</protein>